<keyword evidence="2" id="KW-0378">Hydrolase</keyword>
<reference evidence="9" key="1">
    <citation type="journal article" date="2023" name="Commun. Biol.">
        <title>Genome analysis of Parmales, the sister group of diatoms, reveals the evolutionary specialization of diatoms from phago-mixotrophs to photoautotrophs.</title>
        <authorList>
            <person name="Ban H."/>
            <person name="Sato S."/>
            <person name="Yoshikawa S."/>
            <person name="Yamada K."/>
            <person name="Nakamura Y."/>
            <person name="Ichinomiya M."/>
            <person name="Sato N."/>
            <person name="Blanc-Mathieu R."/>
            <person name="Endo H."/>
            <person name="Kuwata A."/>
            <person name="Ogata H."/>
        </authorList>
    </citation>
    <scope>NUCLEOTIDE SEQUENCE [LARGE SCALE GENOMIC DNA]</scope>
    <source>
        <strain evidence="9">NIES 3701</strain>
    </source>
</reference>
<dbReference type="InterPro" id="IPR003495">
    <property type="entry name" value="CobW/HypB/UreG_nucleotide-bd"/>
</dbReference>
<dbReference type="InterPro" id="IPR027417">
    <property type="entry name" value="P-loop_NTPase"/>
</dbReference>
<dbReference type="OrthoDB" id="272672at2759"/>
<dbReference type="PANTHER" id="PTHR43603:SF1">
    <property type="entry name" value="ZINC-REGULATED GTPASE METALLOPROTEIN ACTIVATOR 1"/>
    <property type="match status" value="1"/>
</dbReference>
<evidence type="ECO:0000256" key="6">
    <source>
        <dbReference type="SAM" id="MobiDB-lite"/>
    </source>
</evidence>
<name>A0A9W7C3E7_9STRA</name>
<dbReference type="GO" id="GO:0000166">
    <property type="term" value="F:nucleotide binding"/>
    <property type="evidence" value="ECO:0007669"/>
    <property type="project" value="UniProtKB-KW"/>
</dbReference>
<dbReference type="InterPro" id="IPR011629">
    <property type="entry name" value="CobW-like_C"/>
</dbReference>
<evidence type="ECO:0000256" key="2">
    <source>
        <dbReference type="ARBA" id="ARBA00022801"/>
    </source>
</evidence>
<dbReference type="Pfam" id="PF02492">
    <property type="entry name" value="cobW"/>
    <property type="match status" value="1"/>
</dbReference>
<comment type="caution">
    <text evidence="8">The sequence shown here is derived from an EMBL/GenBank/DDBJ whole genome shotgun (WGS) entry which is preliminary data.</text>
</comment>
<accession>A0A9W7C3E7</accession>
<evidence type="ECO:0000256" key="3">
    <source>
        <dbReference type="ARBA" id="ARBA00023186"/>
    </source>
</evidence>
<organism evidence="8 9">
    <name type="scientific">Triparma strigata</name>
    <dbReference type="NCBI Taxonomy" id="1606541"/>
    <lineage>
        <taxon>Eukaryota</taxon>
        <taxon>Sar</taxon>
        <taxon>Stramenopiles</taxon>
        <taxon>Ochrophyta</taxon>
        <taxon>Bolidophyceae</taxon>
        <taxon>Parmales</taxon>
        <taxon>Triparmaceae</taxon>
        <taxon>Triparma</taxon>
    </lineage>
</organism>
<gene>
    <name evidence="8" type="ORF">TrST_g12027</name>
</gene>
<feature type="compositionally biased region" description="Basic and acidic residues" evidence="6">
    <location>
        <begin position="1020"/>
        <end position="1033"/>
    </location>
</feature>
<dbReference type="PANTHER" id="PTHR43603">
    <property type="entry name" value="COBW DOMAIN-CONTAINING PROTEIN DDB_G0274527"/>
    <property type="match status" value="1"/>
</dbReference>
<feature type="domain" description="CobW C-terminal" evidence="7">
    <location>
        <begin position="839"/>
        <end position="981"/>
    </location>
</feature>
<comment type="catalytic activity">
    <reaction evidence="5">
        <text>GTP + H2O = GDP + phosphate + H(+)</text>
        <dbReference type="Rhea" id="RHEA:19669"/>
        <dbReference type="ChEBI" id="CHEBI:15377"/>
        <dbReference type="ChEBI" id="CHEBI:15378"/>
        <dbReference type="ChEBI" id="CHEBI:37565"/>
        <dbReference type="ChEBI" id="CHEBI:43474"/>
        <dbReference type="ChEBI" id="CHEBI:58189"/>
    </reaction>
    <physiologicalReaction direction="left-to-right" evidence="5">
        <dbReference type="Rhea" id="RHEA:19670"/>
    </physiologicalReaction>
</comment>
<keyword evidence="9" id="KW-1185">Reference proteome</keyword>
<feature type="region of interest" description="Disordered" evidence="6">
    <location>
        <begin position="1012"/>
        <end position="1039"/>
    </location>
</feature>
<evidence type="ECO:0000256" key="4">
    <source>
        <dbReference type="ARBA" id="ARBA00034320"/>
    </source>
</evidence>
<proteinExistence type="inferred from homology"/>
<sequence length="1039" mass="113958">MSRKQIRDERWATVKQWTLTHGYSPYKASSDNRTPHGTVVIVHHEKFSDESSHPLLHYAASLSPLLKEAPSHPAPPLILVLDLTRLDVSNQLDSENSKLEYIKSGIGKATARALEKLGLSNATVVTTGKACSLFMKLLITAERLKPRDISRLVMLHPDITSEAVNGLLVRRGGKVKGYGNALDVDVYFDGQKSMDKRLSVVRASFPKGDARVLDGKPTLELLTTAITREEVAPASDAFDPAKIDEVGKSVHFGELQVIMHSISKQYVHASEDLTSEMHTLWRRQAAAVAIEEAKKDEESAAADGVPLAGALVLRGSRCVLVRSLANPPVWPGMKLPAVAVKEDESESYIDAATRALTTFCDVDGPGEIVHLKHIPPIMVYGSGRPYGPVLLHFFSAACPPPPGPLEDADVEDEEDYYDWYNYPRAAEALIDEASRRALQTATFAINAAAAAGRLPSKWRRFEGGVFGQELFEESGLQLIATVGKEEGKVEAEDTRIGALHADLSDMDEEARMLYLAEVEAYEKLVAAGGDPNVEQKPQAESVLAAVKKVVEEKKKNAAADTGAACSHDDCGGCEAECEKKGEFEPIPVTVLSGFLGAGKTTLMKHVLENQTGMRVAVIVNDMGDVNVDASLIKHSTSSVKSEEKLVELTNGCICCTLREDLFTELAALASAEDPPDYILIESSGISEPMPVAETFTFTDDTGACLGDITCLDTLVTVVDGSSFLDELYAADMLRNRGWQVTSDDERTVAQLFCDQLEFANVIVMNKMDLMDDASKARLRSVLKRFNPEAQLIESTYSAVDPALILGTNLFELSKAEQQPDWLKEARIGEHVPESLEYGISSFTYRSLRPFHPTRFRDLARAMETRAELMPEVKVKGSENSQITSEANKPALRVVRSKGIVWIACGFGQSQQGIASLAGRHFTISPGPPWWASIAKDQWPAGLEDKITPLWNEPWGDRQNELVVIGQDMDGPAVKTALDACLLTDEEMGENPECWDNFENPWQQSWDKQLQIAEAQQQSVSHDHDHGHGHDHGHDHAHKQ</sequence>
<evidence type="ECO:0000313" key="9">
    <source>
        <dbReference type="Proteomes" id="UP001165085"/>
    </source>
</evidence>
<dbReference type="EMBL" id="BRXY01000496">
    <property type="protein sequence ID" value="GMH97523.1"/>
    <property type="molecule type" value="Genomic_DNA"/>
</dbReference>
<dbReference type="InterPro" id="IPR051927">
    <property type="entry name" value="Zn_Chap_cDPG_Synth"/>
</dbReference>
<evidence type="ECO:0000256" key="5">
    <source>
        <dbReference type="ARBA" id="ARBA00049117"/>
    </source>
</evidence>
<dbReference type="Gene3D" id="3.40.50.300">
    <property type="entry name" value="P-loop containing nucleotide triphosphate hydrolases"/>
    <property type="match status" value="1"/>
</dbReference>
<evidence type="ECO:0000313" key="8">
    <source>
        <dbReference type="EMBL" id="GMH97523.1"/>
    </source>
</evidence>
<keyword evidence="3" id="KW-0143">Chaperone</keyword>
<dbReference type="SUPFAM" id="SSF90002">
    <property type="entry name" value="Hypothetical protein YjiA, C-terminal domain"/>
    <property type="match status" value="1"/>
</dbReference>
<dbReference type="CDD" id="cd03112">
    <property type="entry name" value="CobW-like"/>
    <property type="match status" value="1"/>
</dbReference>
<dbReference type="SMART" id="SM00833">
    <property type="entry name" value="CobW_C"/>
    <property type="match status" value="1"/>
</dbReference>
<evidence type="ECO:0000259" key="7">
    <source>
        <dbReference type="SMART" id="SM00833"/>
    </source>
</evidence>
<dbReference type="Proteomes" id="UP001165085">
    <property type="component" value="Unassembled WGS sequence"/>
</dbReference>
<dbReference type="SUPFAM" id="SSF52540">
    <property type="entry name" value="P-loop containing nucleoside triphosphate hydrolases"/>
    <property type="match status" value="1"/>
</dbReference>
<dbReference type="AlphaFoldDB" id="A0A9W7C3E7"/>
<comment type="similarity">
    <text evidence="4">Belongs to the SIMIBI class G3E GTPase family. ZNG1 subfamily.</text>
</comment>
<keyword evidence="1" id="KW-0547">Nucleotide-binding</keyword>
<dbReference type="Gene3D" id="3.30.1220.10">
    <property type="entry name" value="CobW-like, C-terminal domain"/>
    <property type="match status" value="1"/>
</dbReference>
<dbReference type="Pfam" id="PF07683">
    <property type="entry name" value="CobW_C"/>
    <property type="match status" value="1"/>
</dbReference>
<dbReference type="GO" id="GO:0016787">
    <property type="term" value="F:hydrolase activity"/>
    <property type="evidence" value="ECO:0007669"/>
    <property type="project" value="UniProtKB-KW"/>
</dbReference>
<evidence type="ECO:0000256" key="1">
    <source>
        <dbReference type="ARBA" id="ARBA00022741"/>
    </source>
</evidence>
<protein>
    <recommendedName>
        <fullName evidence="7">CobW C-terminal domain-containing protein</fullName>
    </recommendedName>
</protein>
<dbReference type="InterPro" id="IPR036627">
    <property type="entry name" value="CobW-likC_sf"/>
</dbReference>